<dbReference type="Proteomes" id="UP000325598">
    <property type="component" value="Unassembled WGS sequence"/>
</dbReference>
<evidence type="ECO:0000313" key="2">
    <source>
        <dbReference type="EMBL" id="GES28858.1"/>
    </source>
</evidence>
<proteinExistence type="predicted"/>
<comment type="caution">
    <text evidence="2">The sequence shown here is derived from an EMBL/GenBank/DDBJ whole genome shotgun (WGS) entry which is preliminary data.</text>
</comment>
<accession>A0A5J4LDY4</accession>
<evidence type="ECO:0000256" key="1">
    <source>
        <dbReference type="SAM" id="MobiDB-lite"/>
    </source>
</evidence>
<name>A0A5J4LDY4_9ACTN</name>
<keyword evidence="3" id="KW-1185">Reference proteome</keyword>
<sequence length="105" mass="11504">MPPRTVTAAIVAVARDDLKGGPAAVRWLPPAHFPPHELGVLGEGQRFAPLGRLIQMPQAARSAKMKRDRECSGKVPSPANGQRWGGPLDRRRGGRRRRQPGRTGW</sequence>
<dbReference type="AlphaFoldDB" id="A0A5J4LDY4"/>
<evidence type="ECO:0000313" key="3">
    <source>
        <dbReference type="Proteomes" id="UP000325598"/>
    </source>
</evidence>
<feature type="region of interest" description="Disordered" evidence="1">
    <location>
        <begin position="59"/>
        <end position="105"/>
    </location>
</feature>
<reference evidence="2 3" key="1">
    <citation type="submission" date="2019-10" db="EMBL/GenBank/DDBJ databases">
        <title>Whole genome shotgun sequence of Streptomyces angustmyceticus NBRC 3934.</title>
        <authorList>
            <person name="Hosoyama A."/>
            <person name="Ichikawa N."/>
            <person name="Kimura A."/>
            <person name="Kitahashi Y."/>
            <person name="Komaki H."/>
            <person name="Uohara A."/>
        </authorList>
    </citation>
    <scope>NUCLEOTIDE SEQUENCE [LARGE SCALE GENOMIC DNA]</scope>
    <source>
        <strain evidence="2 3">NBRC 3934</strain>
    </source>
</reference>
<dbReference type="EMBL" id="BLAG01000005">
    <property type="protein sequence ID" value="GES28858.1"/>
    <property type="molecule type" value="Genomic_DNA"/>
</dbReference>
<gene>
    <name evidence="2" type="ORF">San01_13450</name>
</gene>
<feature type="compositionally biased region" description="Basic residues" evidence="1">
    <location>
        <begin position="92"/>
        <end position="105"/>
    </location>
</feature>
<organism evidence="2 3">
    <name type="scientific">Streptomyces angustmyceticus</name>
    <dbReference type="NCBI Taxonomy" id="285578"/>
    <lineage>
        <taxon>Bacteria</taxon>
        <taxon>Bacillati</taxon>
        <taxon>Actinomycetota</taxon>
        <taxon>Actinomycetes</taxon>
        <taxon>Kitasatosporales</taxon>
        <taxon>Streptomycetaceae</taxon>
        <taxon>Streptomyces</taxon>
    </lineage>
</organism>
<protein>
    <submittedName>
        <fullName evidence="2">Uncharacterized protein</fullName>
    </submittedName>
</protein>